<evidence type="ECO:0000313" key="4">
    <source>
        <dbReference type="Proteomes" id="UP000193944"/>
    </source>
</evidence>
<dbReference type="AlphaFoldDB" id="A0A1Y1XJH0"/>
<dbReference type="Gene3D" id="3.80.10.10">
    <property type="entry name" value="Ribonuclease Inhibitor"/>
    <property type="match status" value="1"/>
</dbReference>
<evidence type="ECO:0000313" key="3">
    <source>
        <dbReference type="EMBL" id="ORX85909.1"/>
    </source>
</evidence>
<evidence type="ECO:0000256" key="1">
    <source>
        <dbReference type="SAM" id="MobiDB-lite"/>
    </source>
</evidence>
<dbReference type="Proteomes" id="UP000193944">
    <property type="component" value="Unassembled WGS sequence"/>
</dbReference>
<feature type="chain" id="PRO_5013254336" description="L domain-like protein" evidence="2">
    <location>
        <begin position="20"/>
        <end position="275"/>
    </location>
</feature>
<feature type="signal peptide" evidence="2">
    <location>
        <begin position="1"/>
        <end position="19"/>
    </location>
</feature>
<reference evidence="3 4" key="2">
    <citation type="submission" date="2016-08" db="EMBL/GenBank/DDBJ databases">
        <title>Pervasive Adenine N6-methylation of Active Genes in Fungi.</title>
        <authorList>
            <consortium name="DOE Joint Genome Institute"/>
            <person name="Mondo S.J."/>
            <person name="Dannebaum R.O."/>
            <person name="Kuo R.C."/>
            <person name="Labutti K."/>
            <person name="Haridas S."/>
            <person name="Kuo A."/>
            <person name="Salamov A."/>
            <person name="Ahrendt S.R."/>
            <person name="Lipzen A."/>
            <person name="Sullivan W."/>
            <person name="Andreopoulos W.B."/>
            <person name="Clum A."/>
            <person name="Lindquist E."/>
            <person name="Daum C."/>
            <person name="Ramamoorthy G.K."/>
            <person name="Gryganskyi A."/>
            <person name="Culley D."/>
            <person name="Magnuson J.K."/>
            <person name="James T.Y."/>
            <person name="O'Malley M.A."/>
            <person name="Stajich J.E."/>
            <person name="Spatafora J.W."/>
            <person name="Visel A."/>
            <person name="Grigoriev I.V."/>
        </authorList>
    </citation>
    <scope>NUCLEOTIDE SEQUENCE [LARGE SCALE GENOMIC DNA]</scope>
    <source>
        <strain evidence="3 4">S4</strain>
    </source>
</reference>
<comment type="caution">
    <text evidence="3">The sequence shown here is derived from an EMBL/GenBank/DDBJ whole genome shotgun (WGS) entry which is preliminary data.</text>
</comment>
<keyword evidence="4" id="KW-1185">Reference proteome</keyword>
<dbReference type="SUPFAM" id="SSF52047">
    <property type="entry name" value="RNI-like"/>
    <property type="match status" value="1"/>
</dbReference>
<sequence>MLIWYKIILFIIIINYSHFIQLVDGKKATNTKTGTPNNNNNSDSNSNTDTTNNENNNINQTKENSNNDNISYGDCSILYAVLEELGVSKTHEIYKEFKISNPCCNLSAKYITCDENNNIFEVNLESLSTSSVNFPCSIFNLPHLEYLNLSNNNITGNFECQTDIINYPSLPVINNINLSNNPLSGNLDFLIKFTNLSELNVAGFNNLKGFLTNKENLSLKKCYKPCNELFQSRYEPEYWPYPCVKSCLSSGNYNLIKNLLMLIYYSNNKYFYIQK</sequence>
<dbReference type="EMBL" id="MCFG01000028">
    <property type="protein sequence ID" value="ORX85909.1"/>
    <property type="molecule type" value="Genomic_DNA"/>
</dbReference>
<keyword evidence="2" id="KW-0732">Signal</keyword>
<feature type="region of interest" description="Disordered" evidence="1">
    <location>
        <begin position="30"/>
        <end position="67"/>
    </location>
</feature>
<gene>
    <name evidence="3" type="ORF">BCR32DRAFT_241419</name>
</gene>
<reference evidence="3 4" key="1">
    <citation type="submission" date="2016-08" db="EMBL/GenBank/DDBJ databases">
        <title>A Parts List for Fungal Cellulosomes Revealed by Comparative Genomics.</title>
        <authorList>
            <consortium name="DOE Joint Genome Institute"/>
            <person name="Haitjema C.H."/>
            <person name="Gilmore S.P."/>
            <person name="Henske J.K."/>
            <person name="Solomon K.V."/>
            <person name="De Groot R."/>
            <person name="Kuo A."/>
            <person name="Mondo S.J."/>
            <person name="Salamov A.A."/>
            <person name="Labutti K."/>
            <person name="Zhao Z."/>
            <person name="Chiniquy J."/>
            <person name="Barry K."/>
            <person name="Brewer H.M."/>
            <person name="Purvine S.O."/>
            <person name="Wright A.T."/>
            <person name="Boxma B."/>
            <person name="Van Alen T."/>
            <person name="Hackstein J.H."/>
            <person name="Baker S.E."/>
            <person name="Grigoriev I.V."/>
            <person name="O'Malley M.A."/>
        </authorList>
    </citation>
    <scope>NUCLEOTIDE SEQUENCE [LARGE SCALE GENOMIC DNA]</scope>
    <source>
        <strain evidence="3 4">S4</strain>
    </source>
</reference>
<accession>A0A1Y1XJH0</accession>
<proteinExistence type="predicted"/>
<organism evidence="3 4">
    <name type="scientific">Anaeromyces robustus</name>
    <dbReference type="NCBI Taxonomy" id="1754192"/>
    <lineage>
        <taxon>Eukaryota</taxon>
        <taxon>Fungi</taxon>
        <taxon>Fungi incertae sedis</taxon>
        <taxon>Chytridiomycota</taxon>
        <taxon>Chytridiomycota incertae sedis</taxon>
        <taxon>Neocallimastigomycetes</taxon>
        <taxon>Neocallimastigales</taxon>
        <taxon>Neocallimastigaceae</taxon>
        <taxon>Anaeromyces</taxon>
    </lineage>
</organism>
<evidence type="ECO:0000256" key="2">
    <source>
        <dbReference type="SAM" id="SignalP"/>
    </source>
</evidence>
<name>A0A1Y1XJH0_9FUNG</name>
<protein>
    <recommendedName>
        <fullName evidence="5">L domain-like protein</fullName>
    </recommendedName>
</protein>
<evidence type="ECO:0008006" key="5">
    <source>
        <dbReference type="Google" id="ProtNLM"/>
    </source>
</evidence>
<dbReference type="InterPro" id="IPR032675">
    <property type="entry name" value="LRR_dom_sf"/>
</dbReference>
<dbReference type="OrthoDB" id="2153487at2759"/>